<comment type="caution">
    <text evidence="1">The sequence shown here is derived from an EMBL/GenBank/DDBJ whole genome shotgun (WGS) entry which is preliminary data.</text>
</comment>
<reference evidence="1 2" key="1">
    <citation type="submission" date="2017-12" db="EMBL/GenBank/DDBJ databases">
        <authorList>
            <person name="Hurst M.R.H."/>
        </authorList>
    </citation>
    <scope>NUCLEOTIDE SEQUENCE [LARGE SCALE GENOMIC DNA]</scope>
    <source>
        <strain evidence="1 2">SY-3-19</strain>
    </source>
</reference>
<keyword evidence="2" id="KW-1185">Reference proteome</keyword>
<evidence type="ECO:0000313" key="2">
    <source>
        <dbReference type="Proteomes" id="UP000239504"/>
    </source>
</evidence>
<sequence>MTDKKPTWKPDDDEDLKDLIRATIKSAGSADPAQLPSKLREQIKGRVKGDVDIDAYVKKVLAEERKK</sequence>
<organism evidence="1 2">
    <name type="scientific">Hyphococcus luteus</name>
    <dbReference type="NCBI Taxonomy" id="2058213"/>
    <lineage>
        <taxon>Bacteria</taxon>
        <taxon>Pseudomonadati</taxon>
        <taxon>Pseudomonadota</taxon>
        <taxon>Alphaproteobacteria</taxon>
        <taxon>Parvularculales</taxon>
        <taxon>Parvularculaceae</taxon>
        <taxon>Hyphococcus</taxon>
    </lineage>
</organism>
<evidence type="ECO:0000313" key="1">
    <source>
        <dbReference type="EMBL" id="PQA89011.1"/>
    </source>
</evidence>
<gene>
    <name evidence="1" type="ORF">CW354_03415</name>
</gene>
<protein>
    <recommendedName>
        <fullName evidence="3">Antitoxin</fullName>
    </recommendedName>
</protein>
<name>A0A2S7K951_9PROT</name>
<dbReference type="Proteomes" id="UP000239504">
    <property type="component" value="Unassembled WGS sequence"/>
</dbReference>
<dbReference type="EMBL" id="PJCH01000003">
    <property type="protein sequence ID" value="PQA89011.1"/>
    <property type="molecule type" value="Genomic_DNA"/>
</dbReference>
<accession>A0A2S7K951</accession>
<proteinExistence type="predicted"/>
<dbReference type="AlphaFoldDB" id="A0A2S7K951"/>
<dbReference type="RefSeq" id="WP_104828649.1">
    <property type="nucleotide sequence ID" value="NZ_PJCH01000003.1"/>
</dbReference>
<evidence type="ECO:0008006" key="3">
    <source>
        <dbReference type="Google" id="ProtNLM"/>
    </source>
</evidence>